<proteinExistence type="predicted"/>
<protein>
    <submittedName>
        <fullName evidence="1">Uncharacterized protein</fullName>
    </submittedName>
</protein>
<keyword evidence="2" id="KW-1185">Reference proteome</keyword>
<organism evidence="1 2">
    <name type="scientific">Nocardia aurantiaca</name>
    <dbReference type="NCBI Taxonomy" id="2675850"/>
    <lineage>
        <taxon>Bacteria</taxon>
        <taxon>Bacillati</taxon>
        <taxon>Actinomycetota</taxon>
        <taxon>Actinomycetes</taxon>
        <taxon>Mycobacteriales</taxon>
        <taxon>Nocardiaceae</taxon>
        <taxon>Nocardia</taxon>
    </lineage>
</organism>
<sequence>MTSARSNPFAGPATVFADVRAAEKAAHLERNALAAKTVADHAHDAADCVHLLAMLGLDLSELQ</sequence>
<evidence type="ECO:0000313" key="1">
    <source>
        <dbReference type="EMBL" id="MTE15388.1"/>
    </source>
</evidence>
<reference evidence="1 2" key="1">
    <citation type="submission" date="2019-11" db="EMBL/GenBank/DDBJ databases">
        <title>Nocardia sp. nov. CT2-14 isolated from soil.</title>
        <authorList>
            <person name="Kanchanasin P."/>
            <person name="Tanasupawat S."/>
            <person name="Yuki M."/>
            <person name="Kudo T."/>
        </authorList>
    </citation>
    <scope>NUCLEOTIDE SEQUENCE [LARGE SCALE GENOMIC DNA]</scope>
    <source>
        <strain evidence="1 2">CT2-14</strain>
    </source>
</reference>
<accession>A0A6I3L278</accession>
<gene>
    <name evidence="1" type="ORF">GLP40_21770</name>
</gene>
<dbReference type="AlphaFoldDB" id="A0A6I3L278"/>
<name>A0A6I3L278_9NOCA</name>
<dbReference type="RefSeq" id="WP_154789833.1">
    <property type="nucleotide sequence ID" value="NZ_WMBB01000010.1"/>
</dbReference>
<evidence type="ECO:0000313" key="2">
    <source>
        <dbReference type="Proteomes" id="UP000432464"/>
    </source>
</evidence>
<comment type="caution">
    <text evidence="1">The sequence shown here is derived from an EMBL/GenBank/DDBJ whole genome shotgun (WGS) entry which is preliminary data.</text>
</comment>
<dbReference type="EMBL" id="WMBB01000010">
    <property type="protein sequence ID" value="MTE15388.1"/>
    <property type="molecule type" value="Genomic_DNA"/>
</dbReference>
<dbReference type="Proteomes" id="UP000432464">
    <property type="component" value="Unassembled WGS sequence"/>
</dbReference>